<dbReference type="GO" id="GO:0016020">
    <property type="term" value="C:membrane"/>
    <property type="evidence" value="ECO:0007669"/>
    <property type="project" value="UniProtKB-SubCell"/>
</dbReference>
<evidence type="ECO:0000313" key="9">
    <source>
        <dbReference type="Proteomes" id="UP000440578"/>
    </source>
</evidence>
<proteinExistence type="inferred from homology"/>
<comment type="subcellular location">
    <subcellularLocation>
        <location evidence="1">Membrane</location>
        <topology evidence="1">Multi-pass membrane protein</topology>
    </subcellularLocation>
</comment>
<dbReference type="OrthoDB" id="10048380at2759"/>
<reference evidence="8 9" key="1">
    <citation type="submission" date="2019-07" db="EMBL/GenBank/DDBJ databases">
        <title>Draft genome assembly of a fouling barnacle, Amphibalanus amphitrite (Darwin, 1854): The first reference genome for Thecostraca.</title>
        <authorList>
            <person name="Kim W."/>
        </authorList>
    </citation>
    <scope>NUCLEOTIDE SEQUENCE [LARGE SCALE GENOMIC DNA]</scope>
    <source>
        <strain evidence="8">SNU_AA5</strain>
        <tissue evidence="8">Soma without cirri and trophi</tissue>
    </source>
</reference>
<evidence type="ECO:0000313" key="8">
    <source>
        <dbReference type="EMBL" id="KAF0286685.1"/>
    </source>
</evidence>
<name>A0A6A4UZA7_AMPAM</name>
<keyword evidence="5 7" id="KW-0472">Membrane</keyword>
<evidence type="ECO:0000256" key="7">
    <source>
        <dbReference type="SAM" id="Phobius"/>
    </source>
</evidence>
<feature type="transmembrane region" description="Helical" evidence="7">
    <location>
        <begin position="122"/>
        <end position="148"/>
    </location>
</feature>
<dbReference type="PANTHER" id="PTHR13558:SF1">
    <property type="entry name" value="TRANSMEMBRANE PROTEIN 134"/>
    <property type="match status" value="1"/>
</dbReference>
<dbReference type="Pfam" id="PF05915">
    <property type="entry name" value="TMEM_230_134"/>
    <property type="match status" value="1"/>
</dbReference>
<keyword evidence="9" id="KW-1185">Reference proteome</keyword>
<dbReference type="AlphaFoldDB" id="A0A6A4UZA7"/>
<evidence type="ECO:0000256" key="2">
    <source>
        <dbReference type="ARBA" id="ARBA00007743"/>
    </source>
</evidence>
<accession>A0A6A4UZA7</accession>
<gene>
    <name evidence="8" type="primary">Tmem134</name>
    <name evidence="8" type="ORF">FJT64_014840</name>
</gene>
<dbReference type="PANTHER" id="PTHR13558">
    <property type="entry name" value="TRANSMEMBRANE PROTEIN 134"/>
    <property type="match status" value="1"/>
</dbReference>
<keyword evidence="3 7" id="KW-0812">Transmembrane</keyword>
<dbReference type="Proteomes" id="UP000440578">
    <property type="component" value="Unassembled WGS sequence"/>
</dbReference>
<sequence length="193" mass="21075">MSGFGWGKSKRFTIEDAFEEEPEDAIRVYGSTLESRPLNAADKYRVRGPPPPAGREALPPAALRDPAIQFMPDGKPLNHSLDDSVSHDSESLIGGQGSVDGLPTTDGRHWWTHPKVRDNKKVVICAFVLMVVGLLLLVTGIVIAAVPIAGFQSFVFVMAGLLCFIPGAYHIAFVYLAVKGRRGYSFHQLPLFN</sequence>
<dbReference type="EMBL" id="VIIS01002236">
    <property type="protein sequence ID" value="KAF0286685.1"/>
    <property type="molecule type" value="Genomic_DNA"/>
</dbReference>
<evidence type="ECO:0000256" key="6">
    <source>
        <dbReference type="SAM" id="MobiDB-lite"/>
    </source>
</evidence>
<evidence type="ECO:0000256" key="4">
    <source>
        <dbReference type="ARBA" id="ARBA00022989"/>
    </source>
</evidence>
<dbReference type="InterPro" id="IPR008590">
    <property type="entry name" value="TMEM_230/134"/>
</dbReference>
<feature type="transmembrane region" description="Helical" evidence="7">
    <location>
        <begin position="154"/>
        <end position="178"/>
    </location>
</feature>
<comment type="similarity">
    <text evidence="2">Belongs to the TMEM134/TMEM230 family.</text>
</comment>
<organism evidence="8 9">
    <name type="scientific">Amphibalanus amphitrite</name>
    <name type="common">Striped barnacle</name>
    <name type="synonym">Balanus amphitrite</name>
    <dbReference type="NCBI Taxonomy" id="1232801"/>
    <lineage>
        <taxon>Eukaryota</taxon>
        <taxon>Metazoa</taxon>
        <taxon>Ecdysozoa</taxon>
        <taxon>Arthropoda</taxon>
        <taxon>Crustacea</taxon>
        <taxon>Multicrustacea</taxon>
        <taxon>Cirripedia</taxon>
        <taxon>Thoracica</taxon>
        <taxon>Thoracicalcarea</taxon>
        <taxon>Balanomorpha</taxon>
        <taxon>Balanoidea</taxon>
        <taxon>Balanidae</taxon>
        <taxon>Amphibalaninae</taxon>
        <taxon>Amphibalanus</taxon>
    </lineage>
</organism>
<keyword evidence="4 7" id="KW-1133">Transmembrane helix</keyword>
<evidence type="ECO:0000256" key="3">
    <source>
        <dbReference type="ARBA" id="ARBA00022692"/>
    </source>
</evidence>
<evidence type="ECO:0000256" key="1">
    <source>
        <dbReference type="ARBA" id="ARBA00004141"/>
    </source>
</evidence>
<protein>
    <submittedName>
        <fullName evidence="8">Transmembrane protein 134</fullName>
    </submittedName>
</protein>
<comment type="caution">
    <text evidence="8">The sequence shown here is derived from an EMBL/GenBank/DDBJ whole genome shotgun (WGS) entry which is preliminary data.</text>
</comment>
<evidence type="ECO:0000256" key="5">
    <source>
        <dbReference type="ARBA" id="ARBA00023136"/>
    </source>
</evidence>
<dbReference type="InterPro" id="IPR039714">
    <property type="entry name" value="TMEM134"/>
</dbReference>
<feature type="region of interest" description="Disordered" evidence="6">
    <location>
        <begin position="39"/>
        <end position="59"/>
    </location>
</feature>